<name>A0ABS4BK63_9HYPH</name>
<gene>
    <name evidence="2" type="ORF">J6595_16265</name>
</gene>
<feature type="chain" id="PRO_5046741197" evidence="1">
    <location>
        <begin position="21"/>
        <end position="62"/>
    </location>
</feature>
<dbReference type="EMBL" id="JAGJCF010000014">
    <property type="protein sequence ID" value="MBP0617141.1"/>
    <property type="molecule type" value="Genomic_DNA"/>
</dbReference>
<comment type="caution">
    <text evidence="2">The sequence shown here is derived from an EMBL/GenBank/DDBJ whole genome shotgun (WGS) entry which is preliminary data.</text>
</comment>
<dbReference type="RefSeq" id="WP_209595641.1">
    <property type="nucleotide sequence ID" value="NZ_JAGJCF010000014.1"/>
</dbReference>
<evidence type="ECO:0000313" key="3">
    <source>
        <dbReference type="Proteomes" id="UP000678276"/>
    </source>
</evidence>
<keyword evidence="1" id="KW-0732">Signal</keyword>
<keyword evidence="3" id="KW-1185">Reference proteome</keyword>
<reference evidence="2 3" key="1">
    <citation type="submission" date="2021-04" db="EMBL/GenBank/DDBJ databases">
        <title>Whole genome sequence of Jiella sp. KSK16Y-1.</title>
        <authorList>
            <person name="Tuo L."/>
        </authorList>
    </citation>
    <scope>NUCLEOTIDE SEQUENCE [LARGE SCALE GENOMIC DNA]</scope>
    <source>
        <strain evidence="2 3">KSK16Y-1</strain>
    </source>
</reference>
<evidence type="ECO:0000313" key="2">
    <source>
        <dbReference type="EMBL" id="MBP0617141.1"/>
    </source>
</evidence>
<feature type="signal peptide" evidence="1">
    <location>
        <begin position="1"/>
        <end position="20"/>
    </location>
</feature>
<protein>
    <submittedName>
        <fullName evidence="2">Uncharacterized protein</fullName>
    </submittedName>
</protein>
<dbReference type="Proteomes" id="UP000678276">
    <property type="component" value="Unassembled WGS sequence"/>
</dbReference>
<evidence type="ECO:0000256" key="1">
    <source>
        <dbReference type="SAM" id="SignalP"/>
    </source>
</evidence>
<proteinExistence type="predicted"/>
<dbReference type="PROSITE" id="PS51257">
    <property type="entry name" value="PROKAR_LIPOPROTEIN"/>
    <property type="match status" value="1"/>
</dbReference>
<sequence>MKSSRLPLLVVLALLPLAGACGGMNRAVTTVPKTFDDLAVETAPLRDGRRVLVEGGSAQASC</sequence>
<organism evidence="2 3">
    <name type="scientific">Jiella mangrovi</name>
    <dbReference type="NCBI Taxonomy" id="2821407"/>
    <lineage>
        <taxon>Bacteria</taxon>
        <taxon>Pseudomonadati</taxon>
        <taxon>Pseudomonadota</taxon>
        <taxon>Alphaproteobacteria</taxon>
        <taxon>Hyphomicrobiales</taxon>
        <taxon>Aurantimonadaceae</taxon>
        <taxon>Jiella</taxon>
    </lineage>
</organism>
<accession>A0ABS4BK63</accession>